<keyword evidence="2" id="KW-1133">Transmembrane helix</keyword>
<dbReference type="EMBL" id="NWUJ01000003">
    <property type="protein sequence ID" value="PFH36869.1"/>
    <property type="molecule type" value="Genomic_DNA"/>
</dbReference>
<dbReference type="InterPro" id="IPR056790">
    <property type="entry name" value="Ribophorin_II_C"/>
</dbReference>
<evidence type="ECO:0000256" key="2">
    <source>
        <dbReference type="SAM" id="Phobius"/>
    </source>
</evidence>
<evidence type="ECO:0000313" key="6">
    <source>
        <dbReference type="Proteomes" id="UP000224006"/>
    </source>
</evidence>
<evidence type="ECO:0000256" key="3">
    <source>
        <dbReference type="SAM" id="SignalP"/>
    </source>
</evidence>
<dbReference type="Pfam" id="PF25147">
    <property type="entry name" value="Ribophorin_II_C"/>
    <property type="match status" value="1"/>
</dbReference>
<dbReference type="Proteomes" id="UP000224006">
    <property type="component" value="Chromosome III"/>
</dbReference>
<sequence>MLTRRKPMRRHRLSLLFFTLLFACLALCRRARLPPSSLPVSPLSPPSAVSCFPLPFDFFGFHHASATPLKLVFPQALEAGRAGRRYSRQLQVSAFLSDEDFQRLRRITQDLEAPSEPSEVAAFVAVRAFPSSSSSPPLSSSSSSSSSSPSSFSEVPRPLANALCRRVQDLLVAASASFSRPQAENDLPSVLALSQLLDARGVIACDFKVPRGVSVYLADAVCQDSQKRRHASASETLHRQAAALLALAALNDQRAEAIAQARASKSADAGIETRADETTSSFLIEKMDRVDYLSAAQALYGSLEAATRAEISEHSSAKSKGANSREAERRARNELRAASLLALSASLNFFFRGSPPLNSPHTAKAQEARATGAAEIESDSVSSLLKKGLATLEGELSDVVFHGRAADAEEEKQKKVTEKDAARLGLLLQAYFSAKPAYAASSPDVEVSPRLAAAGEFSLEAAVRLVKAMRAAKAETLSALPLLLDAIQSAAQAGAFAAAREKLQRVVACDVWGRALADAQVHAQLTLSGTNGEKDAEVEVRFSRDPASTNGCVFLARDRRFKVAARVAYFLSRRGVAKQRDDRFLFLWERPAAPRGRQSGDAAEILAGGSARVVGAEVSVVSLSRAEEDEEEAKKSELIFRLGAKAPHTNAKPLRATGNELFFTLQLAATWRHDGEAAGARRLEQVSLLLTLLSADESSEGKHAKTPLPAFLFRSRQFPFALRDAEDQKYELRLPMDRKRLAPVNGLYRFELLIADKEMKAPLRMTLFEKPLGFARQLKLLTVPVGGGAHAGTRVISPADQSLFPSPLLSWTHAPPPKQASAGVAAVSAILCCVLPSLALWMLWTSSAIGVQDKLREPSTVQFLFIGALLVQGIILALYFFCLSLFQTLPILGCWLGVTAFVGYRALCQAREQHIETCLSPLRRGKHAS</sequence>
<keyword evidence="3" id="KW-0732">Signal</keyword>
<protein>
    <recommendedName>
        <fullName evidence="4">Ribophorin II C-terminal domain-containing protein</fullName>
    </recommendedName>
</protein>
<dbReference type="AlphaFoldDB" id="A0A2A9MG20"/>
<reference evidence="5 6" key="1">
    <citation type="submission" date="2017-09" db="EMBL/GenBank/DDBJ databases">
        <title>Genome sequencing of Besnoitia besnoiti strain Bb-Ger1.</title>
        <authorList>
            <person name="Schares G."/>
            <person name="Venepally P."/>
            <person name="Lorenzi H.A."/>
        </authorList>
    </citation>
    <scope>NUCLEOTIDE SEQUENCE [LARGE SCALE GENOMIC DNA]</scope>
    <source>
        <strain evidence="5 6">Bb-Ger1</strain>
    </source>
</reference>
<keyword evidence="2" id="KW-0812">Transmembrane</keyword>
<feature type="domain" description="Ribophorin II C-terminal" evidence="4">
    <location>
        <begin position="816"/>
        <end position="912"/>
    </location>
</feature>
<gene>
    <name evidence="5" type="ORF">BESB_050610</name>
</gene>
<dbReference type="OrthoDB" id="332172at2759"/>
<comment type="caution">
    <text evidence="5">The sequence shown here is derived from an EMBL/GenBank/DDBJ whole genome shotgun (WGS) entry which is preliminary data.</text>
</comment>
<evidence type="ECO:0000256" key="1">
    <source>
        <dbReference type="SAM" id="MobiDB-lite"/>
    </source>
</evidence>
<dbReference type="VEuPathDB" id="ToxoDB:BESB_050610"/>
<feature type="transmembrane region" description="Helical" evidence="2">
    <location>
        <begin position="822"/>
        <end position="843"/>
    </location>
</feature>
<evidence type="ECO:0000313" key="5">
    <source>
        <dbReference type="EMBL" id="PFH36869.1"/>
    </source>
</evidence>
<dbReference type="RefSeq" id="XP_029220878.1">
    <property type="nucleotide sequence ID" value="XM_029363512.1"/>
</dbReference>
<dbReference type="PROSITE" id="PS51257">
    <property type="entry name" value="PROKAR_LIPOPROTEIN"/>
    <property type="match status" value="1"/>
</dbReference>
<organism evidence="5 6">
    <name type="scientific">Besnoitia besnoiti</name>
    <name type="common">Apicomplexan protozoan</name>
    <dbReference type="NCBI Taxonomy" id="94643"/>
    <lineage>
        <taxon>Eukaryota</taxon>
        <taxon>Sar</taxon>
        <taxon>Alveolata</taxon>
        <taxon>Apicomplexa</taxon>
        <taxon>Conoidasida</taxon>
        <taxon>Coccidia</taxon>
        <taxon>Eucoccidiorida</taxon>
        <taxon>Eimeriorina</taxon>
        <taxon>Sarcocystidae</taxon>
        <taxon>Besnoitia</taxon>
    </lineage>
</organism>
<feature type="transmembrane region" description="Helical" evidence="2">
    <location>
        <begin position="863"/>
        <end position="881"/>
    </location>
</feature>
<dbReference type="GeneID" id="40309991"/>
<feature type="signal peptide" evidence="3">
    <location>
        <begin position="1"/>
        <end position="28"/>
    </location>
</feature>
<feature type="region of interest" description="Disordered" evidence="1">
    <location>
        <begin position="132"/>
        <end position="152"/>
    </location>
</feature>
<keyword evidence="2" id="KW-0472">Membrane</keyword>
<feature type="chain" id="PRO_5012044006" description="Ribophorin II C-terminal domain-containing protein" evidence="3">
    <location>
        <begin position="29"/>
        <end position="929"/>
    </location>
</feature>
<keyword evidence="6" id="KW-1185">Reference proteome</keyword>
<feature type="region of interest" description="Disordered" evidence="1">
    <location>
        <begin position="311"/>
        <end position="330"/>
    </location>
</feature>
<feature type="transmembrane region" description="Helical" evidence="2">
    <location>
        <begin position="887"/>
        <end position="907"/>
    </location>
</feature>
<accession>A0A2A9MG20</accession>
<dbReference type="KEGG" id="bbes:BESB_050610"/>
<proteinExistence type="predicted"/>
<name>A0A2A9MG20_BESBE</name>
<evidence type="ECO:0000259" key="4">
    <source>
        <dbReference type="Pfam" id="PF25147"/>
    </source>
</evidence>